<feature type="transmembrane region" description="Helical" evidence="5">
    <location>
        <begin position="205"/>
        <end position="227"/>
    </location>
</feature>
<dbReference type="RefSeq" id="WP_084425121.1">
    <property type="nucleotide sequence ID" value="NZ_FWXV01000001.1"/>
</dbReference>
<feature type="transmembrane region" description="Helical" evidence="5">
    <location>
        <begin position="137"/>
        <end position="156"/>
    </location>
</feature>
<comment type="subcellular location">
    <subcellularLocation>
        <location evidence="1">Cell membrane</location>
        <topology evidence="1">Multi-pass membrane protein</topology>
    </subcellularLocation>
</comment>
<dbReference type="GO" id="GO:0022857">
    <property type="term" value="F:transmembrane transporter activity"/>
    <property type="evidence" value="ECO:0007669"/>
    <property type="project" value="InterPro"/>
</dbReference>
<evidence type="ECO:0000256" key="1">
    <source>
        <dbReference type="ARBA" id="ARBA00004651"/>
    </source>
</evidence>
<dbReference type="EMBL" id="FWXV01000001">
    <property type="protein sequence ID" value="SMC67157.1"/>
    <property type="molecule type" value="Genomic_DNA"/>
</dbReference>
<dbReference type="InterPro" id="IPR011701">
    <property type="entry name" value="MFS"/>
</dbReference>
<feature type="transmembrane region" description="Helical" evidence="5">
    <location>
        <begin position="43"/>
        <end position="62"/>
    </location>
</feature>
<dbReference type="AlphaFoldDB" id="A0A1W2B2E6"/>
<dbReference type="CDD" id="cd17393">
    <property type="entry name" value="MFS_MosC_like"/>
    <property type="match status" value="1"/>
</dbReference>
<dbReference type="PROSITE" id="PS50850">
    <property type="entry name" value="MFS"/>
    <property type="match status" value="1"/>
</dbReference>
<dbReference type="PANTHER" id="PTHR23514">
    <property type="entry name" value="BYPASS OF STOP CODON PROTEIN 6"/>
    <property type="match status" value="1"/>
</dbReference>
<dbReference type="InterPro" id="IPR036259">
    <property type="entry name" value="MFS_trans_sf"/>
</dbReference>
<feature type="transmembrane region" description="Helical" evidence="5">
    <location>
        <begin position="351"/>
        <end position="372"/>
    </location>
</feature>
<feature type="transmembrane region" description="Helical" evidence="5">
    <location>
        <begin position="162"/>
        <end position="184"/>
    </location>
</feature>
<sequence>MRNEFRRAQLAIAALFCSLGFQYASWAARIPVIKTSLELSPAEVGVLLLATGVGAAAAFPLVSLLMKRLGSRRLASISCLGLIVVLAGIAAAPNYPVALVVMLADGVLVACLNVAMNAQGAALEVKFERNTMAKLHAVFSGGTFVAALLASGITTATESLSAHFGVAAVILLALTVFAWPRLLLEDLPAEEKKRGRLTLPSRVTAWLGLAMVFGTITEGAMNDWSALYLKEVAAAPAELAPMGIAVVSAMMVLARLFADGWRARWGDRRIVITGATLAAAGLAVALLLGGLVPALIGFACVGLGMAAVTPCLYVAAAKEGPNALTLVATMGTTGLLAGPPVIGFITDATTLVWGMAAVALSALLVTACVAQIRWHARSEEKVLA</sequence>
<dbReference type="InterPro" id="IPR020846">
    <property type="entry name" value="MFS_dom"/>
</dbReference>
<feature type="transmembrane region" description="Helical" evidence="5">
    <location>
        <begin position="294"/>
        <end position="316"/>
    </location>
</feature>
<evidence type="ECO:0000313" key="7">
    <source>
        <dbReference type="EMBL" id="SMC67157.1"/>
    </source>
</evidence>
<proteinExistence type="predicted"/>
<evidence type="ECO:0000313" key="8">
    <source>
        <dbReference type="Proteomes" id="UP000192674"/>
    </source>
</evidence>
<keyword evidence="3 5" id="KW-1133">Transmembrane helix</keyword>
<feature type="domain" description="Major facilitator superfamily (MFS) profile" evidence="6">
    <location>
        <begin position="6"/>
        <end position="379"/>
    </location>
</feature>
<evidence type="ECO:0000256" key="4">
    <source>
        <dbReference type="ARBA" id="ARBA00023136"/>
    </source>
</evidence>
<feature type="transmembrane region" description="Helical" evidence="5">
    <location>
        <begin position="239"/>
        <end position="258"/>
    </location>
</feature>
<feature type="transmembrane region" description="Helical" evidence="5">
    <location>
        <begin position="97"/>
        <end position="116"/>
    </location>
</feature>
<dbReference type="SUPFAM" id="SSF103473">
    <property type="entry name" value="MFS general substrate transporter"/>
    <property type="match status" value="1"/>
</dbReference>
<evidence type="ECO:0000256" key="3">
    <source>
        <dbReference type="ARBA" id="ARBA00022989"/>
    </source>
</evidence>
<keyword evidence="2 5" id="KW-0812">Transmembrane</keyword>
<dbReference type="Proteomes" id="UP000192674">
    <property type="component" value="Unassembled WGS sequence"/>
</dbReference>
<dbReference type="InterPro" id="IPR051788">
    <property type="entry name" value="MFS_Transporter"/>
</dbReference>
<dbReference type="Gene3D" id="1.20.1250.20">
    <property type="entry name" value="MFS general substrate transporter like domains"/>
    <property type="match status" value="2"/>
</dbReference>
<feature type="transmembrane region" description="Helical" evidence="5">
    <location>
        <begin position="74"/>
        <end position="91"/>
    </location>
</feature>
<protein>
    <submittedName>
        <fullName evidence="7">Fucose permease</fullName>
    </submittedName>
</protein>
<feature type="transmembrane region" description="Helical" evidence="5">
    <location>
        <begin position="323"/>
        <end position="345"/>
    </location>
</feature>
<evidence type="ECO:0000256" key="2">
    <source>
        <dbReference type="ARBA" id="ARBA00022692"/>
    </source>
</evidence>
<keyword evidence="8" id="KW-1185">Reference proteome</keyword>
<dbReference type="GO" id="GO:0005886">
    <property type="term" value="C:plasma membrane"/>
    <property type="evidence" value="ECO:0007669"/>
    <property type="project" value="UniProtKB-SubCell"/>
</dbReference>
<evidence type="ECO:0000259" key="6">
    <source>
        <dbReference type="PROSITE" id="PS50850"/>
    </source>
</evidence>
<gene>
    <name evidence="7" type="ORF">SAMN05661093_01385</name>
</gene>
<dbReference type="Pfam" id="PF07690">
    <property type="entry name" value="MFS_1"/>
    <property type="match status" value="1"/>
</dbReference>
<feature type="transmembrane region" description="Helical" evidence="5">
    <location>
        <begin position="270"/>
        <end position="288"/>
    </location>
</feature>
<organism evidence="7 8">
    <name type="scientific">Kibdelosporangium aridum</name>
    <dbReference type="NCBI Taxonomy" id="2030"/>
    <lineage>
        <taxon>Bacteria</taxon>
        <taxon>Bacillati</taxon>
        <taxon>Actinomycetota</taxon>
        <taxon>Actinomycetes</taxon>
        <taxon>Pseudonocardiales</taxon>
        <taxon>Pseudonocardiaceae</taxon>
        <taxon>Kibdelosporangium</taxon>
    </lineage>
</organism>
<evidence type="ECO:0000256" key="5">
    <source>
        <dbReference type="SAM" id="Phobius"/>
    </source>
</evidence>
<dbReference type="OrthoDB" id="151222at2"/>
<dbReference type="PANTHER" id="PTHR23514:SF13">
    <property type="entry name" value="INNER MEMBRANE PROTEIN YBJJ"/>
    <property type="match status" value="1"/>
</dbReference>
<name>A0A1W2B2E6_KIBAR</name>
<reference evidence="7 8" key="1">
    <citation type="submission" date="2017-04" db="EMBL/GenBank/DDBJ databases">
        <authorList>
            <person name="Afonso C.L."/>
            <person name="Miller P.J."/>
            <person name="Scott M.A."/>
            <person name="Spackman E."/>
            <person name="Goraichik I."/>
            <person name="Dimitrov K.M."/>
            <person name="Suarez D.L."/>
            <person name="Swayne D.E."/>
        </authorList>
    </citation>
    <scope>NUCLEOTIDE SEQUENCE [LARGE SCALE GENOMIC DNA]</scope>
    <source>
        <strain evidence="7 8">DSM 43828</strain>
    </source>
</reference>
<keyword evidence="4 5" id="KW-0472">Membrane</keyword>
<accession>A0A1W2B2E6</accession>